<reference evidence="8 9" key="1">
    <citation type="journal article" date="2009" name="Stand. Genomic Sci.">
        <title>Complete genome sequence of Halomicrobium mukohataei type strain (arg-2).</title>
        <authorList>
            <person name="Tindall B.J."/>
            <person name="Schneider S."/>
            <person name="Lapidus A."/>
            <person name="Copeland A."/>
            <person name="Glavina Del Rio T."/>
            <person name="Nolan M."/>
            <person name="Lucas S."/>
            <person name="Chen F."/>
            <person name="Tice H."/>
            <person name="Cheng J.F."/>
            <person name="Saunders E."/>
            <person name="Bruce D."/>
            <person name="Goodwin L."/>
            <person name="Pitluck S."/>
            <person name="Mikhailova N."/>
            <person name="Pati A."/>
            <person name="Ivanova N."/>
            <person name="Mavrommatis K."/>
            <person name="Chen A."/>
            <person name="Palaniappan K."/>
            <person name="Chain P."/>
            <person name="Land M."/>
            <person name="Hauser L."/>
            <person name="Chang Y.J."/>
            <person name="Jeffries C.D."/>
            <person name="Brettin T."/>
            <person name="Han C."/>
            <person name="Rohde M."/>
            <person name="Goker M."/>
            <person name="Bristow J."/>
            <person name="Eisen J.A."/>
            <person name="Markowitz V."/>
            <person name="Hugenholtz P."/>
            <person name="Klenk H.P."/>
            <person name="Kyrpides N.C."/>
            <person name="Detter J.C."/>
        </authorList>
    </citation>
    <scope>NUCLEOTIDE SEQUENCE [LARGE SCALE GENOMIC DNA]</scope>
    <source>
        <strain evidence="9">ATCC 700874 / DSM 12286 / JCM 9738 / NCIMB 13541</strain>
    </source>
</reference>
<feature type="transmembrane region" description="Helical" evidence="7">
    <location>
        <begin position="228"/>
        <end position="248"/>
    </location>
</feature>
<evidence type="ECO:0000256" key="7">
    <source>
        <dbReference type="RuleBase" id="RU363041"/>
    </source>
</evidence>
<feature type="transmembrane region" description="Helical" evidence="7">
    <location>
        <begin position="49"/>
        <end position="78"/>
    </location>
</feature>
<comment type="subcellular location">
    <subcellularLocation>
        <location evidence="1 7">Cell membrane</location>
        <topology evidence="1 7">Multi-pass membrane protein</topology>
    </subcellularLocation>
</comment>
<dbReference type="InterPro" id="IPR052017">
    <property type="entry name" value="TSUP"/>
</dbReference>
<gene>
    <name evidence="8" type="ordered locus">Hmuk_1932</name>
</gene>
<dbReference type="Proteomes" id="UP000001746">
    <property type="component" value="Chromosome"/>
</dbReference>
<dbReference type="Pfam" id="PF01925">
    <property type="entry name" value="TauE"/>
    <property type="match status" value="1"/>
</dbReference>
<keyword evidence="2" id="KW-0813">Transport</keyword>
<keyword evidence="6 7" id="KW-0472">Membrane</keyword>
<dbReference type="PANTHER" id="PTHR30269">
    <property type="entry name" value="TRANSMEMBRANE PROTEIN YFCA"/>
    <property type="match status" value="1"/>
</dbReference>
<dbReference type="STRING" id="485914.Hmuk_1932"/>
<evidence type="ECO:0000256" key="1">
    <source>
        <dbReference type="ARBA" id="ARBA00004651"/>
    </source>
</evidence>
<dbReference type="KEGG" id="hmu:Hmuk_1932"/>
<dbReference type="AlphaFoldDB" id="C7P4M3"/>
<comment type="similarity">
    <text evidence="7">Belongs to the 4-toluene sulfonate uptake permease (TSUP) (TC 2.A.102) family.</text>
</comment>
<dbReference type="GO" id="GO:0005886">
    <property type="term" value="C:plasma membrane"/>
    <property type="evidence" value="ECO:0007669"/>
    <property type="project" value="UniProtKB-SubCell"/>
</dbReference>
<dbReference type="EMBL" id="CP001688">
    <property type="protein sequence ID" value="ACV48045.1"/>
    <property type="molecule type" value="Genomic_DNA"/>
</dbReference>
<dbReference type="InterPro" id="IPR002781">
    <property type="entry name" value="TM_pro_TauE-like"/>
</dbReference>
<organism evidence="8 9">
    <name type="scientific">Halomicrobium mukohataei (strain ATCC 700874 / DSM 12286 / JCM 9738 / NCIMB 13541)</name>
    <name type="common">Haloarcula mukohataei</name>
    <dbReference type="NCBI Taxonomy" id="485914"/>
    <lineage>
        <taxon>Archaea</taxon>
        <taxon>Methanobacteriati</taxon>
        <taxon>Methanobacteriota</taxon>
        <taxon>Stenosarchaea group</taxon>
        <taxon>Halobacteria</taxon>
        <taxon>Halobacteriales</taxon>
        <taxon>Haloarculaceae</taxon>
        <taxon>Halomicrobium</taxon>
    </lineage>
</organism>
<protein>
    <recommendedName>
        <fullName evidence="7">Probable membrane transporter protein</fullName>
    </recommendedName>
</protein>
<feature type="transmembrane region" description="Helical" evidence="7">
    <location>
        <begin position="128"/>
        <end position="148"/>
    </location>
</feature>
<sequence length="280" mass="28265">MSLARSAPTALPLCRELTTVSIALTPTTAAVFVSVVLIAGVVNGLAGFGFALVGTMALATVVEPTTAVVFMIVPILAANASLARELSVGDVRTCGRRFGPLLAAALVGTVVGLAAVDRLPAAPLRLGLGVVTLGFVATAQRAVAIPGFDRLKAGCFVETPLAMVAIGGVSGVLFGGTNVGVQLIAYLRSRDLSHELFVGVAAMIFLGLNAVRVGAAGALGLYPDLTTVALSVAAAVPAVAGVAVGRRLRVRIPERTRRRFVLGLLAVVGVRLVVGGLGLA</sequence>
<keyword evidence="9" id="KW-1185">Reference proteome</keyword>
<evidence type="ECO:0000256" key="6">
    <source>
        <dbReference type="ARBA" id="ARBA00023136"/>
    </source>
</evidence>
<feature type="transmembrane region" description="Helical" evidence="7">
    <location>
        <begin position="196"/>
        <end position="222"/>
    </location>
</feature>
<name>C7P4M3_HALMD</name>
<evidence type="ECO:0000256" key="4">
    <source>
        <dbReference type="ARBA" id="ARBA00022692"/>
    </source>
</evidence>
<feature type="transmembrane region" description="Helical" evidence="7">
    <location>
        <begin position="260"/>
        <end position="279"/>
    </location>
</feature>
<evidence type="ECO:0000256" key="5">
    <source>
        <dbReference type="ARBA" id="ARBA00022989"/>
    </source>
</evidence>
<dbReference type="HOGENOM" id="CLU_1063976_0_0_2"/>
<evidence type="ECO:0000256" key="2">
    <source>
        <dbReference type="ARBA" id="ARBA00022448"/>
    </source>
</evidence>
<proteinExistence type="inferred from homology"/>
<evidence type="ECO:0000313" key="9">
    <source>
        <dbReference type="Proteomes" id="UP000001746"/>
    </source>
</evidence>
<feature type="transmembrane region" description="Helical" evidence="7">
    <location>
        <begin position="160"/>
        <end position="184"/>
    </location>
</feature>
<keyword evidence="4 7" id="KW-0812">Transmembrane</keyword>
<dbReference type="eggNOG" id="arCOG08194">
    <property type="taxonomic scope" value="Archaea"/>
</dbReference>
<keyword evidence="3 7" id="KW-1003">Cell membrane</keyword>
<evidence type="ECO:0000256" key="3">
    <source>
        <dbReference type="ARBA" id="ARBA00022475"/>
    </source>
</evidence>
<evidence type="ECO:0000313" key="8">
    <source>
        <dbReference type="EMBL" id="ACV48045.1"/>
    </source>
</evidence>
<keyword evidence="5 7" id="KW-1133">Transmembrane helix</keyword>
<dbReference type="PANTHER" id="PTHR30269:SF32">
    <property type="entry name" value="MEMBRANE TRANSPORTER PROTEIN-RELATED"/>
    <property type="match status" value="1"/>
</dbReference>
<feature type="transmembrane region" description="Helical" evidence="7">
    <location>
        <begin position="98"/>
        <end position="116"/>
    </location>
</feature>
<accession>C7P4M3</accession>